<keyword evidence="1" id="KW-0812">Transmembrane</keyword>
<gene>
    <name evidence="3" type="ORF">CLOTH_08440</name>
</gene>
<keyword evidence="4" id="KW-1185">Reference proteome</keyword>
<dbReference type="Pfam" id="PF22570">
    <property type="entry name" value="LiaF-TM"/>
    <property type="match status" value="1"/>
</dbReference>
<keyword evidence="1" id="KW-0472">Membrane</keyword>
<feature type="transmembrane region" description="Helical" evidence="1">
    <location>
        <begin position="31"/>
        <end position="52"/>
    </location>
</feature>
<protein>
    <recommendedName>
        <fullName evidence="2">LiaF transmembrane domain-containing protein</fullName>
    </recommendedName>
</protein>
<dbReference type="AlphaFoldDB" id="A0A1V4I992"/>
<evidence type="ECO:0000313" key="4">
    <source>
        <dbReference type="Proteomes" id="UP000190140"/>
    </source>
</evidence>
<proteinExistence type="predicted"/>
<dbReference type="Proteomes" id="UP000190140">
    <property type="component" value="Unassembled WGS sequence"/>
</dbReference>
<comment type="caution">
    <text evidence="3">The sequence shown here is derived from an EMBL/GenBank/DDBJ whole genome shotgun (WGS) entry which is preliminary data.</text>
</comment>
<evidence type="ECO:0000256" key="1">
    <source>
        <dbReference type="SAM" id="Phobius"/>
    </source>
</evidence>
<name>A0A1V4I992_9FIRM</name>
<dbReference type="InterPro" id="IPR054331">
    <property type="entry name" value="LiaF_TM"/>
</dbReference>
<dbReference type="EMBL" id="MZGW01000002">
    <property type="protein sequence ID" value="OPJ56440.1"/>
    <property type="molecule type" value="Genomic_DNA"/>
</dbReference>
<dbReference type="STRING" id="29349.CLOTH_08440"/>
<organism evidence="3 4">
    <name type="scientific">Alkalithermobacter paradoxus</name>
    <dbReference type="NCBI Taxonomy" id="29349"/>
    <lineage>
        <taxon>Bacteria</taxon>
        <taxon>Bacillati</taxon>
        <taxon>Bacillota</taxon>
        <taxon>Clostridia</taxon>
        <taxon>Peptostreptococcales</taxon>
        <taxon>Tepidibacteraceae</taxon>
        <taxon>Alkalithermobacter</taxon>
    </lineage>
</organism>
<dbReference type="RefSeq" id="WP_079411512.1">
    <property type="nucleotide sequence ID" value="NZ_MZGW01000002.1"/>
</dbReference>
<feature type="transmembrane region" description="Helical" evidence="1">
    <location>
        <begin position="58"/>
        <end position="76"/>
    </location>
</feature>
<sequence>MNKNNSSLGIFLVMLGGFLILKNLNIITWSIIPGIFDLWPIVLVIIGINIIFNKNKMINTISWILFFLILVAYGYIQEEKYINMNAMGNESIIIENKLDVENGSLDLKLGAVNLDIDSTESVLVKGYVPKGRVDYNVDFKNDNKRAIVSFEENNNLNMYNRIREKDYMFYINEDILWNIDAKIGAANSKFDLSNLKVKDLNIDSGAGNFKLILGDKLYNNNININMGAGNIEIFTKEDLGLKVDFKGLVKDIELPNSNWEKFDTYYLSPNYNTSQKKVNIDIKMGAGNIKVIEK</sequence>
<feature type="domain" description="LiaF transmembrane" evidence="2">
    <location>
        <begin position="8"/>
        <end position="73"/>
    </location>
</feature>
<feature type="transmembrane region" description="Helical" evidence="1">
    <location>
        <begin position="6"/>
        <end position="24"/>
    </location>
</feature>
<accession>A0A1V4I992</accession>
<keyword evidence="1" id="KW-1133">Transmembrane helix</keyword>
<evidence type="ECO:0000313" key="3">
    <source>
        <dbReference type="EMBL" id="OPJ56440.1"/>
    </source>
</evidence>
<evidence type="ECO:0000259" key="2">
    <source>
        <dbReference type="Pfam" id="PF22570"/>
    </source>
</evidence>
<reference evidence="3 4" key="1">
    <citation type="submission" date="2017-03" db="EMBL/GenBank/DDBJ databases">
        <title>Genome sequence of Clostridium thermoalcaliphilum DSM 7309.</title>
        <authorList>
            <person name="Poehlein A."/>
            <person name="Daniel R."/>
        </authorList>
    </citation>
    <scope>NUCLEOTIDE SEQUENCE [LARGE SCALE GENOMIC DNA]</scope>
    <source>
        <strain evidence="3 4">DSM 7309</strain>
    </source>
</reference>
<dbReference type="OrthoDB" id="1950287at2"/>